<protein>
    <submittedName>
        <fullName evidence="2">Protein kinase</fullName>
    </submittedName>
</protein>
<accession>A0A0D6AYV1</accession>
<organism evidence="2 3">
    <name type="scientific">Rhodovulum sulfidophilum</name>
    <name type="common">Rhodobacter sulfidophilus</name>
    <dbReference type="NCBI Taxonomy" id="35806"/>
    <lineage>
        <taxon>Bacteria</taxon>
        <taxon>Pseudomonadati</taxon>
        <taxon>Pseudomonadota</taxon>
        <taxon>Alphaproteobacteria</taxon>
        <taxon>Rhodobacterales</taxon>
        <taxon>Paracoccaceae</taxon>
        <taxon>Rhodovulum</taxon>
    </lineage>
</organism>
<dbReference type="Proteomes" id="UP000064912">
    <property type="component" value="Chromosome"/>
</dbReference>
<dbReference type="AlphaFoldDB" id="A0A0D6AYV1"/>
<evidence type="ECO:0000256" key="1">
    <source>
        <dbReference type="SAM" id="MobiDB-lite"/>
    </source>
</evidence>
<evidence type="ECO:0000313" key="2">
    <source>
        <dbReference type="EMBL" id="BAQ67795.1"/>
    </source>
</evidence>
<sequence length="61" mass="6861">MRHGTRQLFGERARHGAKHPKPGRVLRRHVAGFYSAVDTRQLCHEGLDGIPADVPFRWSGA</sequence>
<gene>
    <name evidence="2" type="ORF">NHU_00626</name>
</gene>
<dbReference type="KEGG" id="rsu:NHU_00626"/>
<keyword evidence="2" id="KW-0418">Kinase</keyword>
<proteinExistence type="predicted"/>
<dbReference type="PATRIC" id="fig|35806.4.peg.642"/>
<evidence type="ECO:0000313" key="3">
    <source>
        <dbReference type="Proteomes" id="UP000064912"/>
    </source>
</evidence>
<keyword evidence="2" id="KW-0808">Transferase</keyword>
<reference evidence="2 3" key="1">
    <citation type="submission" date="2015-02" db="EMBL/GenBank/DDBJ databases">
        <title>Genome sequene of Rhodovulum sulfidophilum DSM 2351.</title>
        <authorList>
            <person name="Nagao N."/>
        </authorList>
    </citation>
    <scope>NUCLEOTIDE SEQUENCE [LARGE SCALE GENOMIC DNA]</scope>
    <source>
        <strain evidence="2 3">DSM 2351</strain>
    </source>
</reference>
<dbReference type="EMBL" id="AP014800">
    <property type="protein sequence ID" value="BAQ67795.1"/>
    <property type="molecule type" value="Genomic_DNA"/>
</dbReference>
<name>A0A0D6AYV1_RHOSU</name>
<feature type="region of interest" description="Disordered" evidence="1">
    <location>
        <begin position="1"/>
        <end position="21"/>
    </location>
</feature>
<dbReference type="GO" id="GO:0016301">
    <property type="term" value="F:kinase activity"/>
    <property type="evidence" value="ECO:0007669"/>
    <property type="project" value="UniProtKB-KW"/>
</dbReference>